<feature type="compositionally biased region" description="Basic and acidic residues" evidence="1">
    <location>
        <begin position="192"/>
        <end position="205"/>
    </location>
</feature>
<keyword evidence="4" id="KW-1185">Reference proteome</keyword>
<dbReference type="STRING" id="60169.A0A1V6N6A3"/>
<feature type="region of interest" description="Disordered" evidence="1">
    <location>
        <begin position="187"/>
        <end position="206"/>
    </location>
</feature>
<name>A0A1V6N6A3_PENPO</name>
<keyword evidence="2" id="KW-0472">Membrane</keyword>
<dbReference type="AlphaFoldDB" id="A0A1V6N6A3"/>
<evidence type="ECO:0000313" key="3">
    <source>
        <dbReference type="EMBL" id="OQD60185.1"/>
    </source>
</evidence>
<reference evidence="4" key="1">
    <citation type="journal article" date="2017" name="Nat. Microbiol.">
        <title>Global analysis of biosynthetic gene clusters reveals vast potential of secondary metabolite production in Penicillium species.</title>
        <authorList>
            <person name="Nielsen J.C."/>
            <person name="Grijseels S."/>
            <person name="Prigent S."/>
            <person name="Ji B."/>
            <person name="Dainat J."/>
            <person name="Nielsen K.F."/>
            <person name="Frisvad J.C."/>
            <person name="Workman M."/>
            <person name="Nielsen J."/>
        </authorList>
    </citation>
    <scope>NUCLEOTIDE SEQUENCE [LARGE SCALE GENOMIC DNA]</scope>
    <source>
        <strain evidence="4">IBT 4502</strain>
    </source>
</reference>
<gene>
    <name evidence="3" type="ORF">PENPOL_c026G09216</name>
</gene>
<proteinExistence type="predicted"/>
<keyword evidence="2" id="KW-1133">Transmembrane helix</keyword>
<evidence type="ECO:0000256" key="1">
    <source>
        <dbReference type="SAM" id="MobiDB-lite"/>
    </source>
</evidence>
<dbReference type="OrthoDB" id="4499323at2759"/>
<dbReference type="EMBL" id="MDYM01000026">
    <property type="protein sequence ID" value="OQD60185.1"/>
    <property type="molecule type" value="Genomic_DNA"/>
</dbReference>
<feature type="transmembrane region" description="Helical" evidence="2">
    <location>
        <begin position="284"/>
        <end position="308"/>
    </location>
</feature>
<comment type="caution">
    <text evidence="3">The sequence shown here is derived from an EMBL/GenBank/DDBJ whole genome shotgun (WGS) entry which is preliminary data.</text>
</comment>
<keyword evidence="2" id="KW-0812">Transmembrane</keyword>
<protein>
    <submittedName>
        <fullName evidence="3">Uncharacterized protein</fullName>
    </submittedName>
</protein>
<evidence type="ECO:0000256" key="2">
    <source>
        <dbReference type="SAM" id="Phobius"/>
    </source>
</evidence>
<evidence type="ECO:0000313" key="4">
    <source>
        <dbReference type="Proteomes" id="UP000191408"/>
    </source>
</evidence>
<accession>A0A1V6N6A3</accession>
<organism evidence="3 4">
    <name type="scientific">Penicillium polonicum</name>
    <dbReference type="NCBI Taxonomy" id="60169"/>
    <lineage>
        <taxon>Eukaryota</taxon>
        <taxon>Fungi</taxon>
        <taxon>Dikarya</taxon>
        <taxon>Ascomycota</taxon>
        <taxon>Pezizomycotina</taxon>
        <taxon>Eurotiomycetes</taxon>
        <taxon>Eurotiomycetidae</taxon>
        <taxon>Eurotiales</taxon>
        <taxon>Aspergillaceae</taxon>
        <taxon>Penicillium</taxon>
    </lineage>
</organism>
<sequence length="318" mass="37473">MSVCSVTYFETQARLTTWTDELEFLGYILCELIDAEGLSTTGYRYHQAADLPAIIGILRPQLKEPDGCLAKMMSEGELIAFRRLLRKSKDIRNLMAHHNIRNDDKLNDLENTKERLSDMLEFAIRGAASDRGIYQVAWSPYHHICKTYTKVKVPSIVMVPLNDEPLLSFRDRVLRDHDLEQKRALYRRPKRKATEEGRRKQKDDYETALIRKQQRKERDIAMRSNHQSLKLDQITQRFIKAQELGYARLSKVKLRMREEQELFYRQRAEFLKDGIIHPTAEEKLLFITIVLAISSPLWLTVMFVHNIYSRTRGRYRRA</sequence>
<dbReference type="Proteomes" id="UP000191408">
    <property type="component" value="Unassembled WGS sequence"/>
</dbReference>